<comment type="caution">
    <text evidence="1">The sequence shown here is derived from an EMBL/GenBank/DDBJ whole genome shotgun (WGS) entry which is preliminary data.</text>
</comment>
<dbReference type="EMBL" id="BARV01007381">
    <property type="protein sequence ID" value="GAI07194.1"/>
    <property type="molecule type" value="Genomic_DNA"/>
</dbReference>
<evidence type="ECO:0008006" key="2">
    <source>
        <dbReference type="Google" id="ProtNLM"/>
    </source>
</evidence>
<feature type="non-terminal residue" evidence="1">
    <location>
        <position position="1"/>
    </location>
</feature>
<gene>
    <name evidence="1" type="ORF">S06H3_15038</name>
</gene>
<dbReference type="CDD" id="cd00085">
    <property type="entry name" value="HNHc"/>
    <property type="match status" value="1"/>
</dbReference>
<protein>
    <recommendedName>
        <fullName evidence="2">HNH nuclease domain-containing protein</fullName>
    </recommendedName>
</protein>
<reference evidence="1" key="1">
    <citation type="journal article" date="2014" name="Front. Microbiol.">
        <title>High frequency of phylogenetically diverse reductive dehalogenase-homologous genes in deep subseafloor sedimentary metagenomes.</title>
        <authorList>
            <person name="Kawai M."/>
            <person name="Futagami T."/>
            <person name="Toyoda A."/>
            <person name="Takaki Y."/>
            <person name="Nishi S."/>
            <person name="Hori S."/>
            <person name="Arai W."/>
            <person name="Tsubouchi T."/>
            <person name="Morono Y."/>
            <person name="Uchiyama I."/>
            <person name="Ito T."/>
            <person name="Fujiyama A."/>
            <person name="Inagaki F."/>
            <person name="Takami H."/>
        </authorList>
    </citation>
    <scope>NUCLEOTIDE SEQUENCE</scope>
    <source>
        <strain evidence="1">Expedition CK06-06</strain>
    </source>
</reference>
<evidence type="ECO:0000313" key="1">
    <source>
        <dbReference type="EMBL" id="GAI07194.1"/>
    </source>
</evidence>
<sequence length="129" mass="15463">RPEFALERQRQNIKFILNNRIRENISGCLKRRGGHKQGRRWEKLVGYNFRELKKRLTETMPVGYTWKDFLSAKLHIDHIIPIDAFNFTRPEHTDFKRCWALSNLRLLPARENLIKGVKLNRPFQPALRI</sequence>
<dbReference type="InterPro" id="IPR003615">
    <property type="entry name" value="HNH_nuc"/>
</dbReference>
<name>X1MLE1_9ZZZZ</name>
<dbReference type="AlphaFoldDB" id="X1MLE1"/>
<proteinExistence type="predicted"/>
<accession>X1MLE1</accession>
<organism evidence="1">
    <name type="scientific">marine sediment metagenome</name>
    <dbReference type="NCBI Taxonomy" id="412755"/>
    <lineage>
        <taxon>unclassified sequences</taxon>
        <taxon>metagenomes</taxon>
        <taxon>ecological metagenomes</taxon>
    </lineage>
</organism>